<dbReference type="VEuPathDB" id="FungiDB:FOC4_g10008360"/>
<proteinExistence type="predicted"/>
<dbReference type="PANTHER" id="PTHR42057:SF2">
    <property type="entry name" value="F-BOX DOMAIN PROTEIN (AFU_ORTHOLOGUE AFUA_4G00200)-RELATED"/>
    <property type="match status" value="1"/>
</dbReference>
<dbReference type="AlphaFoldDB" id="A0A2H3TH03"/>
<protein>
    <recommendedName>
        <fullName evidence="4">F-box domain-containing protein</fullName>
    </recommendedName>
</protein>
<organism evidence="2 3">
    <name type="scientific">Fusarium oxysporum</name>
    <name type="common">Fusarium vascular wilt</name>
    <dbReference type="NCBI Taxonomy" id="5507"/>
    <lineage>
        <taxon>Eukaryota</taxon>
        <taxon>Fungi</taxon>
        <taxon>Dikarya</taxon>
        <taxon>Ascomycota</taxon>
        <taxon>Pezizomycotina</taxon>
        <taxon>Sordariomycetes</taxon>
        <taxon>Hypocreomycetidae</taxon>
        <taxon>Hypocreales</taxon>
        <taxon>Nectriaceae</taxon>
        <taxon>Fusarium</taxon>
        <taxon>Fusarium oxysporum species complex</taxon>
    </lineage>
</organism>
<evidence type="ECO:0000256" key="1">
    <source>
        <dbReference type="SAM" id="MobiDB-lite"/>
    </source>
</evidence>
<name>A0A2H3TH03_FUSOX</name>
<feature type="region of interest" description="Disordered" evidence="1">
    <location>
        <begin position="313"/>
        <end position="336"/>
    </location>
</feature>
<dbReference type="Proteomes" id="UP000219369">
    <property type="component" value="Unassembled WGS sequence"/>
</dbReference>
<accession>A0A2H3TH03</accession>
<sequence length="336" mass="39342">MPKILVTETRRITLELISEALRDRESRPETSTIRELVLSNLEDTPLPKDLTHNLLRNIDRLHMYFTYAYDDRENSVFSPYIQQTLLPSVAERLVELTLAGWLWGAIPVEFNGKGLSFPRLKRLKLDHYIILRQDQFDWVLEQRSLIDLQLYNCKIATHCVVHQDDFEYWSVNLSGWKKLADSYEEMHHPNLGSMLNTPHFGEIRPGWYMSDLRWSNMFDRVHQHLPLLQNFTFEGAGCGAFLEHYPCRPGTDGMAGRYITYGDGFWAKMWYRPLREHLRKPTCFFDDNMPGTPVGLYTRTKEADQQALEKLTEATRKRRSGKQCALEGRSVVRQRG</sequence>
<evidence type="ECO:0000313" key="2">
    <source>
        <dbReference type="EMBL" id="SCO87974.1"/>
    </source>
</evidence>
<evidence type="ECO:0008006" key="4">
    <source>
        <dbReference type="Google" id="ProtNLM"/>
    </source>
</evidence>
<dbReference type="VEuPathDB" id="FungiDB:FOIG_04866"/>
<evidence type="ECO:0000313" key="3">
    <source>
        <dbReference type="Proteomes" id="UP000219369"/>
    </source>
</evidence>
<reference evidence="3" key="1">
    <citation type="submission" date="2016-09" db="EMBL/GenBank/DDBJ databases">
        <authorList>
            <person name="Guldener U."/>
        </authorList>
    </citation>
    <scope>NUCLEOTIDE SEQUENCE [LARGE SCALE GENOMIC DNA]</scope>
    <source>
        <strain evidence="3">V64-1</strain>
    </source>
</reference>
<dbReference type="PANTHER" id="PTHR42057">
    <property type="entry name" value="F-BOX DOMAIN PROTEIN (AFU_ORTHOLOGUE AFUA_4G00200)"/>
    <property type="match status" value="1"/>
</dbReference>
<gene>
    <name evidence="2" type="ORF">FRV6_12101</name>
</gene>
<dbReference type="OrthoDB" id="3140657at2759"/>
<dbReference type="EMBL" id="FMJY01000007">
    <property type="protein sequence ID" value="SCO87974.1"/>
    <property type="molecule type" value="Genomic_DNA"/>
</dbReference>
<dbReference type="VEuPathDB" id="FungiDB:FOC1_g10012382"/>